<dbReference type="Gene3D" id="1.50.10.10">
    <property type="match status" value="1"/>
</dbReference>
<proteinExistence type="predicted"/>
<dbReference type="SUPFAM" id="SSF48208">
    <property type="entry name" value="Six-hairpin glycosidases"/>
    <property type="match status" value="1"/>
</dbReference>
<protein>
    <recommendedName>
        <fullName evidence="3">Prenyltransferase and squalene oxidase repeat-containing protein</fullName>
    </recommendedName>
</protein>
<accession>A0A1G5I263</accession>
<keyword evidence="2" id="KW-1185">Reference proteome</keyword>
<gene>
    <name evidence="1" type="ORF">SAMN05216233_11724</name>
</gene>
<evidence type="ECO:0008006" key="3">
    <source>
        <dbReference type="Google" id="ProtNLM"/>
    </source>
</evidence>
<dbReference type="InterPro" id="IPR012341">
    <property type="entry name" value="6hp_glycosidase-like_sf"/>
</dbReference>
<dbReference type="RefSeq" id="WP_092213343.1">
    <property type="nucleotide sequence ID" value="NZ_FMUX01000017.1"/>
</dbReference>
<dbReference type="STRING" id="419481.SAMN05216233_11724"/>
<organism evidence="1 2">
    <name type="scientific">Desulfoluna spongiiphila</name>
    <dbReference type="NCBI Taxonomy" id="419481"/>
    <lineage>
        <taxon>Bacteria</taxon>
        <taxon>Pseudomonadati</taxon>
        <taxon>Thermodesulfobacteriota</taxon>
        <taxon>Desulfobacteria</taxon>
        <taxon>Desulfobacterales</taxon>
        <taxon>Desulfolunaceae</taxon>
        <taxon>Desulfoluna</taxon>
    </lineage>
</organism>
<dbReference type="GO" id="GO:0005975">
    <property type="term" value="P:carbohydrate metabolic process"/>
    <property type="evidence" value="ECO:0007669"/>
    <property type="project" value="InterPro"/>
</dbReference>
<evidence type="ECO:0000313" key="2">
    <source>
        <dbReference type="Proteomes" id="UP000198870"/>
    </source>
</evidence>
<dbReference type="OrthoDB" id="9758578at2"/>
<sequence length="354" mass="39822">MEFKRLDKDRVATLDLESVVSSIVRTQHPSGEIPWSDGDKTDPWDHVESAMGLSVGGRITEARRAFAWLAAMQLDDGSWHASYKNGVPEDRTHDSNMSSYVAVGVYHHFLITGDREFLATYWPTLKKGLDFALSLQAPGGEIHWATSPDGVVDPMALLTGSSSIFMSLKCGLAIAHELGHTMPHWVEGLYRVREAIRTRPHSFNVTKSRFSMDWFYPILSGALTGAEAQKRLDKYWKKFVVEGQGVRCVSDEPWVTVAETAEFILALSAMGHTEKAEIIFDWIKDSRFDDGSYWCGYTFPDMVIWPEEKLSWTNGVMLMAADALFDLTPAGRLFRHDFWATHEAFEAESLSACL</sequence>
<evidence type="ECO:0000313" key="1">
    <source>
        <dbReference type="EMBL" id="SCY69964.1"/>
    </source>
</evidence>
<reference evidence="1 2" key="1">
    <citation type="submission" date="2016-10" db="EMBL/GenBank/DDBJ databases">
        <authorList>
            <person name="de Groot N.N."/>
        </authorList>
    </citation>
    <scope>NUCLEOTIDE SEQUENCE [LARGE SCALE GENOMIC DNA]</scope>
    <source>
        <strain evidence="1 2">AA1</strain>
    </source>
</reference>
<dbReference type="EMBL" id="FMUX01000017">
    <property type="protein sequence ID" value="SCY69964.1"/>
    <property type="molecule type" value="Genomic_DNA"/>
</dbReference>
<dbReference type="AlphaFoldDB" id="A0A1G5I263"/>
<dbReference type="Proteomes" id="UP000198870">
    <property type="component" value="Unassembled WGS sequence"/>
</dbReference>
<dbReference type="InterPro" id="IPR008928">
    <property type="entry name" value="6-hairpin_glycosidase_sf"/>
</dbReference>
<name>A0A1G5I263_9BACT</name>